<dbReference type="SMART" id="SM00642">
    <property type="entry name" value="Aamy"/>
    <property type="match status" value="1"/>
</dbReference>
<keyword evidence="2 7" id="KW-0732">Signal</keyword>
<dbReference type="Pfam" id="PF17967">
    <property type="entry name" value="Pullulanase_N2"/>
    <property type="match status" value="1"/>
</dbReference>
<dbReference type="GO" id="GO:0005975">
    <property type="term" value="P:carbohydrate metabolic process"/>
    <property type="evidence" value="ECO:0007669"/>
    <property type="project" value="InterPro"/>
</dbReference>
<accession>A0A919BXM2</accession>
<dbReference type="InterPro" id="IPR006047">
    <property type="entry name" value="GH13_cat_dom"/>
</dbReference>
<keyword evidence="5" id="KW-0326">Glycosidase</keyword>
<dbReference type="InterPro" id="IPR040671">
    <property type="entry name" value="Pullulanase_N2"/>
</dbReference>
<dbReference type="InterPro" id="IPR017853">
    <property type="entry name" value="GH"/>
</dbReference>
<dbReference type="InterPro" id="IPR006311">
    <property type="entry name" value="TAT_signal"/>
</dbReference>
<keyword evidence="3" id="KW-0378">Hydrolase</keyword>
<sequence length="1031" mass="110731">MTGLIRRSATSLAAALLATALVPAAPTAALATGRAAPPAPPSDRALAAQPARQDLTREQFYLLLPDRFADGDPANDRGGLTGDRLATGYDPTDKKFFQGGDLKGLTQRLDYIKGLGTTALWMAPVFTNIPVQTRDGGKESSAGYHGYWITDFTRVDPHFGTNDDLRKLIEAAHAKGMKVFFDVITNHTADTVDYAEKEYGYRPKGAYPYLDKDGRPFDDAVVTPGVDADSFPYTPVATGTAKVPAWLNDPAMYHNRGDSTFVGESGLYGDFFGHDDLWTERPEVVEGMKRIYETWVRDFGVDGFRVDTAKNVNMEFWTQWATALDAYAKKQGREDFFMFAEAFSADASITAPYVTEGRLDATLDFPLQSAIRNYASRGGPAGDLSHVLGQDYRYTTDKANAYEQVTFLGSHDMGRIGSFLKQDNPGASDAELVRRATLANELMFLSRGNPVVYSGDEQGFTGAGGDSDARQTLFASKVPDYLDDDQLGTDRTHATDAYDTTHPLYKAIARLSKLTREHPALRDGVQQERYAEGSVYAASRTDARQRVEYLVAANSSTEPKTVSVPVDSASFRTLYGGRGTVTAKDGKATVTVPALSTLVLRARTPLPRTAAAPSVRLTAPPAGATGTVEIGAAVSGDPLNRVVFAAQVGDGPWQTLGSADHAPYKVTHRIPAGVPEGTPVRYKAVVVDPRRRTASALAATTAGATPPPARPKAERKHVVVHHRRADGDYDGLVLRSGGVTAEFAGRDAYGAFAWIAPPEDGAPLSFTVEKDGVPDGPARALDATAAGEVWTREGSALVDATRPADAQAPQDATKAVIHYRRPAGDYEGWGLHAWTGAAHPPEWNEPVRPVRQDAFGLVFEVDLSPGAGSLSYILHKKEEKDVPGDEALVFPLHGKEVWRLAGDPAYLSPSLGGAFPLDLGRQDAVWLDATTVVWRGIGTGVASQQLVYGPGGITLADGALSDEGRWLRLLPSALTAEQRAAHPAYADWRAFTIDPRDLDRAAEARGGQLIATQRAADGALLGATGVQQPPH</sequence>
<dbReference type="CDD" id="cd10315">
    <property type="entry name" value="CBM41_pullulanase"/>
    <property type="match status" value="1"/>
</dbReference>
<dbReference type="InterPro" id="IPR013784">
    <property type="entry name" value="Carb-bd-like_fold"/>
</dbReference>
<keyword evidence="4" id="KW-0106">Calcium</keyword>
<feature type="region of interest" description="Disordered" evidence="6">
    <location>
        <begin position="696"/>
        <end position="716"/>
    </location>
</feature>
<dbReference type="SUPFAM" id="SSF51445">
    <property type="entry name" value="(Trans)glycosidases"/>
    <property type="match status" value="1"/>
</dbReference>
<dbReference type="Proteomes" id="UP000632849">
    <property type="component" value="Unassembled WGS sequence"/>
</dbReference>
<protein>
    <recommendedName>
        <fullName evidence="8">Glycosyl hydrolase family 13 catalytic domain-containing protein</fullName>
    </recommendedName>
</protein>
<dbReference type="GO" id="GO:0016798">
    <property type="term" value="F:hydrolase activity, acting on glycosyl bonds"/>
    <property type="evidence" value="ECO:0007669"/>
    <property type="project" value="UniProtKB-KW"/>
</dbReference>
<dbReference type="SUPFAM" id="SSF81296">
    <property type="entry name" value="E set domains"/>
    <property type="match status" value="1"/>
</dbReference>
<dbReference type="InterPro" id="IPR014756">
    <property type="entry name" value="Ig_E-set"/>
</dbReference>
<evidence type="ECO:0000313" key="9">
    <source>
        <dbReference type="EMBL" id="GHG26483.1"/>
    </source>
</evidence>
<evidence type="ECO:0000256" key="4">
    <source>
        <dbReference type="ARBA" id="ARBA00022837"/>
    </source>
</evidence>
<gene>
    <name evidence="9" type="ORF">GCM10017667_73670</name>
</gene>
<reference evidence="9" key="1">
    <citation type="journal article" date="2014" name="Int. J. Syst. Evol. Microbiol.">
        <title>Complete genome sequence of Corynebacterium casei LMG S-19264T (=DSM 44701T), isolated from a smear-ripened cheese.</title>
        <authorList>
            <consortium name="US DOE Joint Genome Institute (JGI-PGF)"/>
            <person name="Walter F."/>
            <person name="Albersmeier A."/>
            <person name="Kalinowski J."/>
            <person name="Ruckert C."/>
        </authorList>
    </citation>
    <scope>NUCLEOTIDE SEQUENCE</scope>
    <source>
        <strain evidence="9">JCM 4122</strain>
    </source>
</reference>
<dbReference type="Gene3D" id="2.60.40.1110">
    <property type="match status" value="2"/>
</dbReference>
<dbReference type="EMBL" id="BNBE01000004">
    <property type="protein sequence ID" value="GHG26483.1"/>
    <property type="molecule type" value="Genomic_DNA"/>
</dbReference>
<feature type="signal peptide" evidence="7">
    <location>
        <begin position="1"/>
        <end position="24"/>
    </location>
</feature>
<dbReference type="AlphaFoldDB" id="A0A919BXM2"/>
<dbReference type="Gene3D" id="2.60.40.1180">
    <property type="entry name" value="Golgi alpha-mannosidase II"/>
    <property type="match status" value="1"/>
</dbReference>
<dbReference type="Pfam" id="PF03714">
    <property type="entry name" value="PUD"/>
    <property type="match status" value="1"/>
</dbReference>
<dbReference type="SUPFAM" id="SSF51011">
    <property type="entry name" value="Glycosyl hydrolase domain"/>
    <property type="match status" value="1"/>
</dbReference>
<evidence type="ECO:0000259" key="8">
    <source>
        <dbReference type="SMART" id="SM00642"/>
    </source>
</evidence>
<dbReference type="Pfam" id="PF00128">
    <property type="entry name" value="Alpha-amylase"/>
    <property type="match status" value="1"/>
</dbReference>
<feature type="domain" description="Glycosyl hydrolase family 13 catalytic" evidence="8">
    <location>
        <begin position="62"/>
        <end position="515"/>
    </location>
</feature>
<dbReference type="PANTHER" id="PTHR10357:SF209">
    <property type="entry name" value="PERIPLASMIC ALPHA-AMYLASE"/>
    <property type="match status" value="1"/>
</dbReference>
<evidence type="ECO:0000256" key="2">
    <source>
        <dbReference type="ARBA" id="ARBA00022729"/>
    </source>
</evidence>
<evidence type="ECO:0000313" key="10">
    <source>
        <dbReference type="Proteomes" id="UP000632849"/>
    </source>
</evidence>
<comment type="caution">
    <text evidence="9">The sequence shown here is derived from an EMBL/GenBank/DDBJ whole genome shotgun (WGS) entry which is preliminary data.</text>
</comment>
<evidence type="ECO:0000256" key="7">
    <source>
        <dbReference type="SAM" id="SignalP"/>
    </source>
</evidence>
<dbReference type="InterPro" id="IPR013780">
    <property type="entry name" value="Glyco_hydro_b"/>
</dbReference>
<dbReference type="InterPro" id="IPR005323">
    <property type="entry name" value="CBM41_pullulanase"/>
</dbReference>
<name>A0A919BXM2_STRFL</name>
<evidence type="ECO:0000256" key="6">
    <source>
        <dbReference type="SAM" id="MobiDB-lite"/>
    </source>
</evidence>
<organism evidence="9 10">
    <name type="scientific">Streptomyces filamentosus</name>
    <name type="common">Streptomyces roseosporus</name>
    <dbReference type="NCBI Taxonomy" id="67294"/>
    <lineage>
        <taxon>Bacteria</taxon>
        <taxon>Bacillati</taxon>
        <taxon>Actinomycetota</taxon>
        <taxon>Actinomycetes</taxon>
        <taxon>Kitasatosporales</taxon>
        <taxon>Streptomycetaceae</taxon>
        <taxon>Streptomyces</taxon>
    </lineage>
</organism>
<dbReference type="CDD" id="cd11339">
    <property type="entry name" value="AmyAc_bac_CMD_like_2"/>
    <property type="match status" value="1"/>
</dbReference>
<feature type="chain" id="PRO_5039411228" description="Glycosyl hydrolase family 13 catalytic domain-containing protein" evidence="7">
    <location>
        <begin position="25"/>
        <end position="1031"/>
    </location>
</feature>
<dbReference type="PROSITE" id="PS51318">
    <property type="entry name" value="TAT"/>
    <property type="match status" value="1"/>
</dbReference>
<evidence type="ECO:0000256" key="3">
    <source>
        <dbReference type="ARBA" id="ARBA00022801"/>
    </source>
</evidence>
<keyword evidence="10" id="KW-1185">Reference proteome</keyword>
<dbReference type="GO" id="GO:0030246">
    <property type="term" value="F:carbohydrate binding"/>
    <property type="evidence" value="ECO:0007669"/>
    <property type="project" value="InterPro"/>
</dbReference>
<dbReference type="Gene3D" id="2.60.40.1130">
    <property type="entry name" value="Rab geranylgeranyltransferase alpha-subunit, insert domain"/>
    <property type="match status" value="1"/>
</dbReference>
<reference evidence="9" key="2">
    <citation type="submission" date="2020-09" db="EMBL/GenBank/DDBJ databases">
        <authorList>
            <person name="Sun Q."/>
            <person name="Ohkuma M."/>
        </authorList>
    </citation>
    <scope>NUCLEOTIDE SEQUENCE</scope>
    <source>
        <strain evidence="9">JCM 4122</strain>
    </source>
</reference>
<dbReference type="SUPFAM" id="SSF49452">
    <property type="entry name" value="Starch-binding domain-like"/>
    <property type="match status" value="2"/>
</dbReference>
<proteinExistence type="inferred from homology"/>
<evidence type="ECO:0000256" key="5">
    <source>
        <dbReference type="ARBA" id="ARBA00023295"/>
    </source>
</evidence>
<dbReference type="PANTHER" id="PTHR10357">
    <property type="entry name" value="ALPHA-AMYLASE FAMILY MEMBER"/>
    <property type="match status" value="1"/>
</dbReference>
<dbReference type="Gene3D" id="3.20.20.80">
    <property type="entry name" value="Glycosidases"/>
    <property type="match status" value="1"/>
</dbReference>
<comment type="similarity">
    <text evidence="1">Belongs to the glycosyl hydrolase 13 family.</text>
</comment>
<evidence type="ECO:0000256" key="1">
    <source>
        <dbReference type="ARBA" id="ARBA00008061"/>
    </source>
</evidence>